<protein>
    <recommendedName>
        <fullName evidence="4">DUF4367 domain-containing protein</fullName>
    </recommendedName>
</protein>
<dbReference type="RefSeq" id="WP_035134672.1">
    <property type="nucleotide sequence ID" value="NZ_JPMD01000038.1"/>
</dbReference>
<keyword evidence="1" id="KW-0472">Membrane</keyword>
<dbReference type="Proteomes" id="UP000028542">
    <property type="component" value="Unassembled WGS sequence"/>
</dbReference>
<evidence type="ECO:0000313" key="2">
    <source>
        <dbReference type="EMBL" id="KEZ85264.1"/>
    </source>
</evidence>
<accession>A0A084J8I0</accession>
<keyword evidence="1" id="KW-0812">Transmembrane</keyword>
<organism evidence="2 3">
    <name type="scientific">Clostridium sulfidigenes</name>
    <dbReference type="NCBI Taxonomy" id="318464"/>
    <lineage>
        <taxon>Bacteria</taxon>
        <taxon>Bacillati</taxon>
        <taxon>Bacillota</taxon>
        <taxon>Clostridia</taxon>
        <taxon>Eubacteriales</taxon>
        <taxon>Clostridiaceae</taxon>
        <taxon>Clostridium</taxon>
    </lineage>
</organism>
<reference evidence="2 3" key="1">
    <citation type="submission" date="2014-07" db="EMBL/GenBank/DDBJ databases">
        <title>Draft genome of Clostridium sulfidigenes 113A isolated from sediments associated with methane hydrate from Krishna Godavari basin.</title>
        <authorList>
            <person name="Honkalas V.S."/>
            <person name="Dabir A.P."/>
            <person name="Arora P."/>
            <person name="Dhakephalkar P.K."/>
        </authorList>
    </citation>
    <scope>NUCLEOTIDE SEQUENCE [LARGE SCALE GENOMIC DNA]</scope>
    <source>
        <strain evidence="2 3">113A</strain>
    </source>
</reference>
<name>A0A084J8I0_9CLOT</name>
<sequence>MDNKIDIDRMAYLIGEEDAMEELDKFTEPHGFSKKYEGEKMKMIKKVKNIEPIPISNRKRKGMTKKKTIVLIAAITATLALSVTAYGINKGIIFTTSRNEETGITTVEAQSEVPIKGIPLINITPGYLPDGYEQYVGDNSKYFLNGDASAGGGEILIYQSDYVYQPPKYKSIEKTTIGGVKALITTYEDGDSTIDLCYEEDGQIIRVGGLNGISLEELKKVAENIKYEVIPGKFMVQYNPVTGETIDITGDTTDLPIPADGICAMGQEITGKKSANGELSYIVKDAKFMDKLPTLDKSKFYNYDEYSKMINEDGTLKDYERVSVKWESNEMKNVTETAKLKFAYVTVIMTNHSDTKLINEIIDPKVELRTKAANGTLEAFTNNSDFISDLAAVREPIYFDKFKNEETKESEIDQTELDKLGFKNYAEYISFYEGMEFMLCDFEPHETKEAHFIYVVDADHIDDAYIHMPVGTPLGNYVKLK</sequence>
<feature type="transmembrane region" description="Helical" evidence="1">
    <location>
        <begin position="68"/>
        <end position="88"/>
    </location>
</feature>
<dbReference type="EMBL" id="JPMD01000038">
    <property type="protein sequence ID" value="KEZ85264.1"/>
    <property type="molecule type" value="Genomic_DNA"/>
</dbReference>
<evidence type="ECO:0000256" key="1">
    <source>
        <dbReference type="SAM" id="Phobius"/>
    </source>
</evidence>
<keyword evidence="3" id="KW-1185">Reference proteome</keyword>
<dbReference type="eggNOG" id="ENOG5032222">
    <property type="taxonomic scope" value="Bacteria"/>
</dbReference>
<evidence type="ECO:0008006" key="4">
    <source>
        <dbReference type="Google" id="ProtNLM"/>
    </source>
</evidence>
<keyword evidence="1" id="KW-1133">Transmembrane helix</keyword>
<proteinExistence type="predicted"/>
<comment type="caution">
    <text evidence="2">The sequence shown here is derived from an EMBL/GenBank/DDBJ whole genome shotgun (WGS) entry which is preliminary data.</text>
</comment>
<gene>
    <name evidence="2" type="ORF">IO99_15150</name>
</gene>
<dbReference type="AlphaFoldDB" id="A0A084J8I0"/>
<evidence type="ECO:0000313" key="3">
    <source>
        <dbReference type="Proteomes" id="UP000028542"/>
    </source>
</evidence>